<dbReference type="Pfam" id="PF11950">
    <property type="entry name" value="DUF3467"/>
    <property type="match status" value="1"/>
</dbReference>
<gene>
    <name evidence="1" type="ORF">METZ01_LOCUS15731</name>
</gene>
<name>A0A381P937_9ZZZZ</name>
<protein>
    <recommendedName>
        <fullName evidence="2">DUF3467 domain-containing protein</fullName>
    </recommendedName>
</protein>
<evidence type="ECO:0008006" key="2">
    <source>
        <dbReference type="Google" id="ProtNLM"/>
    </source>
</evidence>
<dbReference type="InterPro" id="IPR021857">
    <property type="entry name" value="DUF3467"/>
</dbReference>
<proteinExistence type="predicted"/>
<dbReference type="EMBL" id="UINC01000894">
    <property type="protein sequence ID" value="SUZ62877.1"/>
    <property type="molecule type" value="Genomic_DNA"/>
</dbReference>
<dbReference type="AlphaFoldDB" id="A0A381P937"/>
<accession>A0A381P937</accession>
<sequence>MSPQKQEINFTIIPDEESGAHQRTYANFCAIAHTPFDVTLTFCEVMPLSQKDVEEAKSDRVVRAPVRAKIVLPMQFVPNLITTLQEHIRALGEQTVTQSSEKTKSPVH</sequence>
<organism evidence="1">
    <name type="scientific">marine metagenome</name>
    <dbReference type="NCBI Taxonomy" id="408172"/>
    <lineage>
        <taxon>unclassified sequences</taxon>
        <taxon>metagenomes</taxon>
        <taxon>ecological metagenomes</taxon>
    </lineage>
</organism>
<evidence type="ECO:0000313" key="1">
    <source>
        <dbReference type="EMBL" id="SUZ62877.1"/>
    </source>
</evidence>
<reference evidence="1" key="1">
    <citation type="submission" date="2018-05" db="EMBL/GenBank/DDBJ databases">
        <authorList>
            <person name="Lanie J.A."/>
            <person name="Ng W.-L."/>
            <person name="Kazmierczak K.M."/>
            <person name="Andrzejewski T.M."/>
            <person name="Davidsen T.M."/>
            <person name="Wayne K.J."/>
            <person name="Tettelin H."/>
            <person name="Glass J.I."/>
            <person name="Rusch D."/>
            <person name="Podicherti R."/>
            <person name="Tsui H.-C.T."/>
            <person name="Winkler M.E."/>
        </authorList>
    </citation>
    <scope>NUCLEOTIDE SEQUENCE</scope>
</reference>